<keyword evidence="6" id="KW-0498">Mitosis</keyword>
<dbReference type="VEuPathDB" id="AmoebaDB:NF0027240"/>
<dbReference type="InterPro" id="IPR036872">
    <property type="entry name" value="CH_dom_sf"/>
</dbReference>
<dbReference type="VEuPathDB" id="AmoebaDB:FDP41_013142"/>
<keyword evidence="4" id="KW-0132">Cell division</keyword>
<keyword evidence="7" id="KW-0206">Cytoskeleton</keyword>
<comment type="similarity">
    <text evidence="2">Belongs to the MAPRE family.</text>
</comment>
<evidence type="ECO:0000256" key="5">
    <source>
        <dbReference type="ARBA" id="ARBA00022701"/>
    </source>
</evidence>
<evidence type="ECO:0000256" key="6">
    <source>
        <dbReference type="ARBA" id="ARBA00022776"/>
    </source>
</evidence>
<evidence type="ECO:0000259" key="12">
    <source>
        <dbReference type="PROSITE" id="PS50021"/>
    </source>
</evidence>
<evidence type="ECO:0000256" key="1">
    <source>
        <dbReference type="ARBA" id="ARBA00004245"/>
    </source>
</evidence>
<evidence type="ECO:0000256" key="11">
    <source>
        <dbReference type="SAM" id="MobiDB-lite"/>
    </source>
</evidence>
<proteinExistence type="inferred from homology"/>
<comment type="subcellular location">
    <subcellularLocation>
        <location evidence="1">Cytoplasm</location>
        <location evidence="1">Cytoskeleton</location>
    </subcellularLocation>
</comment>
<keyword evidence="15" id="KW-1185">Reference proteome</keyword>
<dbReference type="InterPro" id="IPR004953">
    <property type="entry name" value="EB1_C"/>
</dbReference>
<dbReference type="GO" id="GO:0005874">
    <property type="term" value="C:microtubule"/>
    <property type="evidence" value="ECO:0007669"/>
    <property type="project" value="UniProtKB-KW"/>
</dbReference>
<feature type="coiled-coil region" evidence="10">
    <location>
        <begin position="219"/>
        <end position="246"/>
    </location>
</feature>
<dbReference type="InterPro" id="IPR036133">
    <property type="entry name" value="EB1_C_sf"/>
</dbReference>
<keyword evidence="10" id="KW-0175">Coiled coil</keyword>
<keyword evidence="8" id="KW-0131">Cell cycle</keyword>
<evidence type="ECO:0000256" key="10">
    <source>
        <dbReference type="SAM" id="Coils"/>
    </source>
</evidence>
<evidence type="ECO:0008006" key="16">
    <source>
        <dbReference type="Google" id="ProtNLM"/>
    </source>
</evidence>
<feature type="domain" description="Calponin-homology (CH)" evidence="12">
    <location>
        <begin position="6"/>
        <end position="108"/>
    </location>
</feature>
<dbReference type="InterPro" id="IPR001715">
    <property type="entry name" value="CH_dom"/>
</dbReference>
<dbReference type="EMBL" id="VFQX01000017">
    <property type="protein sequence ID" value="KAF0980659.1"/>
    <property type="molecule type" value="Genomic_DNA"/>
</dbReference>
<dbReference type="AlphaFoldDB" id="A0A6A5C5Q4"/>
<dbReference type="PANTHER" id="PTHR10623">
    <property type="entry name" value="MICROTUBULE-ASSOCIATED PROTEIN RP/EB FAMILY MEMBER"/>
    <property type="match status" value="1"/>
</dbReference>
<dbReference type="VEuPathDB" id="AmoebaDB:NfTy_035730"/>
<dbReference type="Pfam" id="PF03271">
    <property type="entry name" value="EB1"/>
    <property type="match status" value="1"/>
</dbReference>
<gene>
    <name evidence="14" type="ORF">FDP41_013142</name>
</gene>
<dbReference type="OrthoDB" id="2119228at2759"/>
<accession>A0A6A5C5Q4</accession>
<dbReference type="SUPFAM" id="SSF140612">
    <property type="entry name" value="EB1 dimerisation domain-like"/>
    <property type="match status" value="1"/>
</dbReference>
<name>A0A6A5C5Q4_NAEFO</name>
<dbReference type="Proteomes" id="UP000444721">
    <property type="component" value="Unassembled WGS sequence"/>
</dbReference>
<reference evidence="14 15" key="1">
    <citation type="journal article" date="2019" name="Sci. Rep.">
        <title>Nanopore sequencing improves the draft genome of the human pathogenic amoeba Naegleria fowleri.</title>
        <authorList>
            <person name="Liechti N."/>
            <person name="Schurch N."/>
            <person name="Bruggmann R."/>
            <person name="Wittwer M."/>
        </authorList>
    </citation>
    <scope>NUCLEOTIDE SEQUENCE [LARGE SCALE GENOMIC DNA]</scope>
    <source>
        <strain evidence="14 15">ATCC 30894</strain>
    </source>
</reference>
<evidence type="ECO:0000259" key="13">
    <source>
        <dbReference type="PROSITE" id="PS51230"/>
    </source>
</evidence>
<feature type="region of interest" description="Disordered" evidence="11">
    <location>
        <begin position="169"/>
        <end position="193"/>
    </location>
</feature>
<dbReference type="SUPFAM" id="SSF47576">
    <property type="entry name" value="Calponin-homology domain, CH-domain"/>
    <property type="match status" value="1"/>
</dbReference>
<comment type="caution">
    <text evidence="14">The sequence shown here is derived from an EMBL/GenBank/DDBJ whole genome shotgun (WGS) entry which is preliminary data.</text>
</comment>
<evidence type="ECO:0000256" key="7">
    <source>
        <dbReference type="ARBA" id="ARBA00023212"/>
    </source>
</evidence>
<organism evidence="14 15">
    <name type="scientific">Naegleria fowleri</name>
    <name type="common">Brain eating amoeba</name>
    <dbReference type="NCBI Taxonomy" id="5763"/>
    <lineage>
        <taxon>Eukaryota</taxon>
        <taxon>Discoba</taxon>
        <taxon>Heterolobosea</taxon>
        <taxon>Tetramitia</taxon>
        <taxon>Eutetramitia</taxon>
        <taxon>Vahlkampfiidae</taxon>
        <taxon>Naegleria</taxon>
    </lineage>
</organism>
<dbReference type="Gene3D" id="1.20.5.1430">
    <property type="match status" value="1"/>
</dbReference>
<evidence type="ECO:0000256" key="9">
    <source>
        <dbReference type="PROSITE-ProRule" id="PRU00576"/>
    </source>
</evidence>
<evidence type="ECO:0000256" key="4">
    <source>
        <dbReference type="ARBA" id="ARBA00022618"/>
    </source>
</evidence>
<feature type="domain" description="EB1 C-terminal" evidence="13">
    <location>
        <begin position="204"/>
        <end position="280"/>
    </location>
</feature>
<evidence type="ECO:0000256" key="3">
    <source>
        <dbReference type="ARBA" id="ARBA00022490"/>
    </source>
</evidence>
<protein>
    <recommendedName>
        <fullName evidence="16">Microtubule-associated protein RP/EB family member 1</fullName>
    </recommendedName>
</protein>
<dbReference type="PROSITE" id="PS50021">
    <property type="entry name" value="CH"/>
    <property type="match status" value="1"/>
</dbReference>
<dbReference type="GO" id="GO:0008017">
    <property type="term" value="F:microtubule binding"/>
    <property type="evidence" value="ECO:0007669"/>
    <property type="project" value="InterPro"/>
</dbReference>
<evidence type="ECO:0000313" key="14">
    <source>
        <dbReference type="EMBL" id="KAF0980659.1"/>
    </source>
</evidence>
<dbReference type="InterPro" id="IPR027328">
    <property type="entry name" value="MAPRE"/>
</dbReference>
<dbReference type="FunFam" id="1.10.418.10:FF:000028">
    <property type="entry name" value="RP/EB family microtubule-associated protein"/>
    <property type="match status" value="1"/>
</dbReference>
<evidence type="ECO:0000256" key="8">
    <source>
        <dbReference type="ARBA" id="ARBA00023306"/>
    </source>
</evidence>
<dbReference type="Pfam" id="PF00307">
    <property type="entry name" value="CH"/>
    <property type="match status" value="1"/>
</dbReference>
<evidence type="ECO:0000256" key="2">
    <source>
        <dbReference type="ARBA" id="ARBA00010729"/>
    </source>
</evidence>
<dbReference type="GO" id="GO:0051301">
    <property type="term" value="P:cell division"/>
    <property type="evidence" value="ECO:0007669"/>
    <property type="project" value="UniProtKB-KW"/>
</dbReference>
<dbReference type="RefSeq" id="XP_044565372.1">
    <property type="nucleotide sequence ID" value="XM_044703740.1"/>
</dbReference>
<dbReference type="Gene3D" id="1.10.418.10">
    <property type="entry name" value="Calponin-like domain"/>
    <property type="match status" value="1"/>
</dbReference>
<keyword evidence="3" id="KW-0963">Cytoplasm</keyword>
<dbReference type="OMA" id="WIKRFWD"/>
<sequence length="299" mass="34018">MSDAYFVGRKELLAWLNDTFGFGFERIEQTCTGACACQVFDCLYPGVVPLGKVNFEARFDYEYIKNYKILQGVFTKLNIPKVIEVNKLIKGKYQDNLEFLQWLKRFYDVHHQEGSEYDAVAKRNAAIKEYRMLNSKGSSSTVNAGSSLALSTTSLSSTNSSRVELNSTISSSMGAPSQRKPNLNTSMTSTVSSKQNVKNINTTRGGKAQQEKKPITKPYASLQLRIENLERERDFYFQKLRDIELYTQAIEDNPNATQEQLSFMRDIQKILYATDEDFVSVEDDEIMSDSNKENIALEQ</sequence>
<dbReference type="PROSITE" id="PS51230">
    <property type="entry name" value="EB1_C"/>
    <property type="match status" value="1"/>
</dbReference>
<keyword evidence="5 9" id="KW-0493">Microtubule</keyword>
<dbReference type="GeneID" id="68120357"/>
<evidence type="ECO:0000313" key="15">
    <source>
        <dbReference type="Proteomes" id="UP000444721"/>
    </source>
</evidence>